<dbReference type="EMBL" id="PVWK01000072">
    <property type="protein sequence ID" value="PSB28863.1"/>
    <property type="molecule type" value="Genomic_DNA"/>
</dbReference>
<organism evidence="4 5">
    <name type="scientific">Stenomitos frigidus ULC18</name>
    <dbReference type="NCBI Taxonomy" id="2107698"/>
    <lineage>
        <taxon>Bacteria</taxon>
        <taxon>Bacillati</taxon>
        <taxon>Cyanobacteriota</taxon>
        <taxon>Cyanophyceae</taxon>
        <taxon>Leptolyngbyales</taxon>
        <taxon>Leptolyngbyaceae</taxon>
        <taxon>Stenomitos</taxon>
    </lineage>
</organism>
<name>A0A2T1E812_9CYAN</name>
<evidence type="ECO:0000256" key="1">
    <source>
        <dbReference type="SAM" id="Coils"/>
    </source>
</evidence>
<dbReference type="Pfam" id="PF16684">
    <property type="entry name" value="ResT-TelK_cat"/>
    <property type="match status" value="1"/>
</dbReference>
<dbReference type="AlphaFoldDB" id="A0A2T1E812"/>
<evidence type="ECO:0000313" key="4">
    <source>
        <dbReference type="EMBL" id="PSB28863.1"/>
    </source>
</evidence>
<reference evidence="4 5" key="2">
    <citation type="submission" date="2018-03" db="EMBL/GenBank/DDBJ databases">
        <title>The ancient ancestry and fast evolution of plastids.</title>
        <authorList>
            <person name="Moore K.R."/>
            <person name="Magnabosco C."/>
            <person name="Momper L."/>
            <person name="Gold D.A."/>
            <person name="Bosak T."/>
            <person name="Fournier G.P."/>
        </authorList>
    </citation>
    <scope>NUCLEOTIDE SEQUENCE [LARGE SCALE GENOMIC DNA]</scope>
    <source>
        <strain evidence="4 5">ULC18</strain>
    </source>
</reference>
<feature type="coiled-coil region" evidence="1">
    <location>
        <begin position="454"/>
        <end position="521"/>
    </location>
</feature>
<dbReference type="OrthoDB" id="415530at2"/>
<proteinExistence type="predicted"/>
<evidence type="ECO:0000313" key="5">
    <source>
        <dbReference type="Proteomes" id="UP000239576"/>
    </source>
</evidence>
<keyword evidence="1" id="KW-0175">Coiled coil</keyword>
<dbReference type="InterPro" id="IPR038280">
    <property type="entry name" value="ResT/TelK_cat_sf"/>
</dbReference>
<feature type="region of interest" description="Disordered" evidence="2">
    <location>
        <begin position="525"/>
        <end position="554"/>
    </location>
</feature>
<accession>A0A2T1E812</accession>
<keyword evidence="5" id="KW-1185">Reference proteome</keyword>
<dbReference type="Gene3D" id="1.10.443.30">
    <property type="entry name" value="Telomere resolvase"/>
    <property type="match status" value="1"/>
</dbReference>
<feature type="domain" description="Telomere resolvase ResT/TelK catalytic" evidence="3">
    <location>
        <begin position="158"/>
        <end position="345"/>
    </location>
</feature>
<dbReference type="InterPro" id="IPR032047">
    <property type="entry name" value="ResT/TelK_cat"/>
</dbReference>
<reference evidence="5" key="1">
    <citation type="submission" date="2018-02" db="EMBL/GenBank/DDBJ databases">
        <authorList>
            <person name="Moore K."/>
            <person name="Momper L."/>
        </authorList>
    </citation>
    <scope>NUCLEOTIDE SEQUENCE [LARGE SCALE GENOMIC DNA]</scope>
    <source>
        <strain evidence="5">ULC18</strain>
    </source>
</reference>
<sequence>MSTATRFDLTRDEIVARFRQRIANADRTRLTREERELLTLLLKDQCISLNQRGEDTYERLQPLCEAEKALLLEGYPAGSVNSVYLPAYTRLLKEALATGQIKLTEQNSFNKAWAKRDSSESGVTQTYYPLKFLTFDLETQNELRGLTAQKNNTRQDSLVTVELDPYLEQCEALLESNEPETLAIALAALIGRRHTEVVSKGTFTATEHPYKLRFEGQQKDVTPAFDILTLVPVKLLLPHLERFRALPAVQALHGKGHDDPGVTAFNTRVNTRVKKHFADLVPVLEGFKTVSIHRLRALYGAIAIHFFCPEHKNEHRFLQHYLGHLLDEQGQSLPNAAATQHYFHYNLSRQGTLLKARGVKVPAAGMIQTPEVPATEATSSTREVESHAMTPVEPSAVRTALAATPSIDGDHTESPSLSTLQIMTDQAHTLSWLTSQIERLQQQLATVAGPGAAAGEWQATIAQLQAENAALREAVAHSAQPEDVSQLQATIAQLQAENAALRAQNTDLEQAQAKLEAFKRLLANGDSPQATPATPSENVSTPEPSTRQTTDSTANTAPAEAIYQAVQAWNQQHPEATFAITQSLLERDFRVPRRFVMDFLSRYQAELDDYHKSIGATNTRSHNRQTGRDVEKLKAFVQQKPSTRETKAA</sequence>
<dbReference type="Proteomes" id="UP000239576">
    <property type="component" value="Unassembled WGS sequence"/>
</dbReference>
<feature type="region of interest" description="Disordered" evidence="2">
    <location>
        <begin position="616"/>
        <end position="649"/>
    </location>
</feature>
<protein>
    <recommendedName>
        <fullName evidence="3">Telomere resolvase ResT/TelK catalytic domain-containing protein</fullName>
    </recommendedName>
</protein>
<comment type="caution">
    <text evidence="4">The sequence shown here is derived from an EMBL/GenBank/DDBJ whole genome shotgun (WGS) entry which is preliminary data.</text>
</comment>
<dbReference type="RefSeq" id="WP_106256627.1">
    <property type="nucleotide sequence ID" value="NZ_CAWNSW010000087.1"/>
</dbReference>
<feature type="compositionally biased region" description="Polar residues" evidence="2">
    <location>
        <begin position="526"/>
        <end position="554"/>
    </location>
</feature>
<evidence type="ECO:0000259" key="3">
    <source>
        <dbReference type="Pfam" id="PF16684"/>
    </source>
</evidence>
<gene>
    <name evidence="4" type="ORF">C7B82_12490</name>
</gene>
<evidence type="ECO:0000256" key="2">
    <source>
        <dbReference type="SAM" id="MobiDB-lite"/>
    </source>
</evidence>